<dbReference type="Proteomes" id="UP001153678">
    <property type="component" value="Unassembled WGS sequence"/>
</dbReference>
<proteinExistence type="predicted"/>
<accession>A0A9W4T802</accession>
<feature type="non-terminal residue" evidence="1">
    <location>
        <position position="63"/>
    </location>
</feature>
<dbReference type="EMBL" id="CAMKVN010014097">
    <property type="protein sequence ID" value="CAI2196352.1"/>
    <property type="molecule type" value="Genomic_DNA"/>
</dbReference>
<sequence length="63" mass="7506">APAITPFKWTVDAARELIQLRRDNHDDFEEFAATPSQCRRKWYSLKYGYKNLKKLEDGKNPYD</sequence>
<evidence type="ECO:0000313" key="2">
    <source>
        <dbReference type="Proteomes" id="UP001153678"/>
    </source>
</evidence>
<reference evidence="1" key="1">
    <citation type="submission" date="2022-08" db="EMBL/GenBank/DDBJ databases">
        <authorList>
            <person name="Kallberg Y."/>
            <person name="Tangrot J."/>
            <person name="Rosling A."/>
        </authorList>
    </citation>
    <scope>NUCLEOTIDE SEQUENCE</scope>
    <source>
        <strain evidence="1">Wild A</strain>
    </source>
</reference>
<evidence type="ECO:0000313" key="1">
    <source>
        <dbReference type="EMBL" id="CAI2196352.1"/>
    </source>
</evidence>
<organism evidence="1 2">
    <name type="scientific">Funneliformis geosporum</name>
    <dbReference type="NCBI Taxonomy" id="1117311"/>
    <lineage>
        <taxon>Eukaryota</taxon>
        <taxon>Fungi</taxon>
        <taxon>Fungi incertae sedis</taxon>
        <taxon>Mucoromycota</taxon>
        <taxon>Glomeromycotina</taxon>
        <taxon>Glomeromycetes</taxon>
        <taxon>Glomerales</taxon>
        <taxon>Glomeraceae</taxon>
        <taxon>Funneliformis</taxon>
    </lineage>
</organism>
<name>A0A9W4T802_9GLOM</name>
<comment type="caution">
    <text evidence="1">The sequence shown here is derived from an EMBL/GenBank/DDBJ whole genome shotgun (WGS) entry which is preliminary data.</text>
</comment>
<protein>
    <submittedName>
        <fullName evidence="1">4618_t:CDS:1</fullName>
    </submittedName>
</protein>
<gene>
    <name evidence="1" type="ORF">FWILDA_LOCUS17535</name>
</gene>
<dbReference type="AlphaFoldDB" id="A0A9W4T802"/>
<keyword evidence="2" id="KW-1185">Reference proteome</keyword>